<dbReference type="GO" id="GO:0019354">
    <property type="term" value="P:siroheme biosynthetic process"/>
    <property type="evidence" value="ECO:0007669"/>
    <property type="project" value="UniProtKB-UniPathway"/>
</dbReference>
<keyword evidence="5" id="KW-0627">Porphyrin biosynthesis</keyword>
<keyword evidence="3" id="KW-0560">Oxidoreductase</keyword>
<keyword evidence="4" id="KW-0520">NAD</keyword>
<comment type="catalytic activity">
    <reaction evidence="6">
        <text>precorrin-2 + NAD(+) = sirohydrochlorin + NADH + 2 H(+)</text>
        <dbReference type="Rhea" id="RHEA:15613"/>
        <dbReference type="ChEBI" id="CHEBI:15378"/>
        <dbReference type="ChEBI" id="CHEBI:57540"/>
        <dbReference type="ChEBI" id="CHEBI:57945"/>
        <dbReference type="ChEBI" id="CHEBI:58351"/>
        <dbReference type="ChEBI" id="CHEBI:58827"/>
        <dbReference type="EC" id="1.3.1.76"/>
    </reaction>
</comment>
<dbReference type="Gene3D" id="3.40.50.720">
    <property type="entry name" value="NAD(P)-binding Rossmann-like Domain"/>
    <property type="match status" value="1"/>
</dbReference>
<evidence type="ECO:0000259" key="7">
    <source>
        <dbReference type="Pfam" id="PF14824"/>
    </source>
</evidence>
<dbReference type="Pfam" id="PF13241">
    <property type="entry name" value="NAD_binding_7"/>
    <property type="match status" value="1"/>
</dbReference>
<evidence type="ECO:0000256" key="6">
    <source>
        <dbReference type="ARBA" id="ARBA00047561"/>
    </source>
</evidence>
<proteinExistence type="predicted"/>
<evidence type="ECO:0000256" key="2">
    <source>
        <dbReference type="ARBA" id="ARBA00012400"/>
    </source>
</evidence>
<dbReference type="EMBL" id="AP021874">
    <property type="protein sequence ID" value="BBO69984.1"/>
    <property type="molecule type" value="Genomic_DNA"/>
</dbReference>
<keyword evidence="9" id="KW-1185">Reference proteome</keyword>
<dbReference type="OrthoDB" id="9815856at2"/>
<name>A0A5K7YUK6_9BACT</name>
<evidence type="ECO:0000256" key="1">
    <source>
        <dbReference type="ARBA" id="ARBA00005010"/>
    </source>
</evidence>
<dbReference type="AlphaFoldDB" id="A0A5K7YUK6"/>
<accession>A0A5K7YUK6</accession>
<feature type="domain" description="Siroheme synthase central" evidence="7">
    <location>
        <begin position="124"/>
        <end position="146"/>
    </location>
</feature>
<dbReference type="RefSeq" id="WP_155317970.1">
    <property type="nucleotide sequence ID" value="NZ_AP021874.1"/>
</dbReference>
<gene>
    <name evidence="8" type="ORF">DSCA_39140</name>
</gene>
<dbReference type="SUPFAM" id="SSF51735">
    <property type="entry name" value="NAD(P)-binding Rossmann-fold domains"/>
    <property type="match status" value="1"/>
</dbReference>
<dbReference type="PANTHER" id="PTHR35330:SF1">
    <property type="entry name" value="SIROHEME BIOSYNTHESIS PROTEIN MET8"/>
    <property type="match status" value="1"/>
</dbReference>
<evidence type="ECO:0000256" key="5">
    <source>
        <dbReference type="ARBA" id="ARBA00023244"/>
    </source>
</evidence>
<reference evidence="8 9" key="1">
    <citation type="submission" date="2019-11" db="EMBL/GenBank/DDBJ databases">
        <title>Comparative genomics of hydrocarbon-degrading Desulfosarcina strains.</title>
        <authorList>
            <person name="Watanabe M."/>
            <person name="Kojima H."/>
            <person name="Fukui M."/>
        </authorList>
    </citation>
    <scope>NUCLEOTIDE SEQUENCE [LARGE SCALE GENOMIC DNA]</scope>
    <source>
        <strain evidence="8 9">PL12</strain>
    </source>
</reference>
<evidence type="ECO:0000313" key="8">
    <source>
        <dbReference type="EMBL" id="BBO69984.1"/>
    </source>
</evidence>
<dbReference type="NCBIfam" id="TIGR01470">
    <property type="entry name" value="cysG_Nterm"/>
    <property type="match status" value="1"/>
</dbReference>
<dbReference type="GO" id="GO:0004325">
    <property type="term" value="F:ferrochelatase activity"/>
    <property type="evidence" value="ECO:0007669"/>
    <property type="project" value="InterPro"/>
</dbReference>
<comment type="pathway">
    <text evidence="1">Porphyrin-containing compound metabolism; siroheme biosynthesis; sirohydrochlorin from precorrin-2: step 1/1.</text>
</comment>
<dbReference type="InterPro" id="IPR036291">
    <property type="entry name" value="NAD(P)-bd_dom_sf"/>
</dbReference>
<protein>
    <recommendedName>
        <fullName evidence="2">precorrin-2 dehydrogenase</fullName>
        <ecNumber evidence="2">1.3.1.76</ecNumber>
    </recommendedName>
</protein>
<dbReference type="PANTHER" id="PTHR35330">
    <property type="entry name" value="SIROHEME BIOSYNTHESIS PROTEIN MET8"/>
    <property type="match status" value="1"/>
</dbReference>
<dbReference type="Pfam" id="PF14824">
    <property type="entry name" value="Sirohm_synth_M"/>
    <property type="match status" value="1"/>
</dbReference>
<dbReference type="EC" id="1.3.1.76" evidence="2"/>
<evidence type="ECO:0000256" key="3">
    <source>
        <dbReference type="ARBA" id="ARBA00023002"/>
    </source>
</evidence>
<evidence type="ECO:0000313" key="9">
    <source>
        <dbReference type="Proteomes" id="UP000427906"/>
    </source>
</evidence>
<dbReference type="InterPro" id="IPR028161">
    <property type="entry name" value="Met8-like"/>
</dbReference>
<dbReference type="KEGG" id="dalk:DSCA_39140"/>
<dbReference type="InterPro" id="IPR042518">
    <property type="entry name" value="SirC_C"/>
</dbReference>
<evidence type="ECO:0000256" key="4">
    <source>
        <dbReference type="ARBA" id="ARBA00023027"/>
    </source>
</evidence>
<dbReference type="UniPathway" id="UPA00262">
    <property type="reaction ID" value="UER00222"/>
</dbReference>
<organism evidence="8 9">
    <name type="scientific">Desulfosarcina alkanivorans</name>
    <dbReference type="NCBI Taxonomy" id="571177"/>
    <lineage>
        <taxon>Bacteria</taxon>
        <taxon>Pseudomonadati</taxon>
        <taxon>Thermodesulfobacteriota</taxon>
        <taxon>Desulfobacteria</taxon>
        <taxon>Desulfobacterales</taxon>
        <taxon>Desulfosarcinaceae</taxon>
        <taxon>Desulfosarcina</taxon>
    </lineage>
</organism>
<dbReference type="GO" id="GO:0043115">
    <property type="term" value="F:precorrin-2 dehydrogenase activity"/>
    <property type="evidence" value="ECO:0007669"/>
    <property type="project" value="UniProtKB-EC"/>
</dbReference>
<dbReference type="InterPro" id="IPR028281">
    <property type="entry name" value="Sirohaem_synthase_central"/>
</dbReference>
<dbReference type="Proteomes" id="UP000427906">
    <property type="component" value="Chromosome"/>
</dbReference>
<sequence>MRYYPVNLDIRNRPCLVVGGGRVGARKVATLIQCGAVVTVVSPRVTTAVKQLAEDEAIVLEQRPYRSSDGEGMFLVIGATDDETLNRQINADAEGRHQLCNIADRPEICNFILPAIVRRGDFVMAVSTAGKSPAFAKHIRKCLEAQFGPEYGELLDLMGAIRSRLLAEAHEPEAHKPLFEQLISENLLDLVKDKKTDSIDRLLEKVLGPGYRYDSLMPSEPQPGE</sequence>
<dbReference type="Gene3D" id="1.10.8.610">
    <property type="entry name" value="SirC, precorrin-2 dehydrogenase, C-terminal helical domain-like"/>
    <property type="match status" value="1"/>
</dbReference>
<dbReference type="InterPro" id="IPR006367">
    <property type="entry name" value="Sirohaem_synthase_N"/>
</dbReference>
<dbReference type="SUPFAM" id="SSF75615">
    <property type="entry name" value="Siroheme synthase middle domains-like"/>
    <property type="match status" value="1"/>
</dbReference>